<organism evidence="2 3">
    <name type="scientific">Hippocampus comes</name>
    <name type="common">Tiger tail seahorse</name>
    <dbReference type="NCBI Taxonomy" id="109280"/>
    <lineage>
        <taxon>Eukaryota</taxon>
        <taxon>Metazoa</taxon>
        <taxon>Chordata</taxon>
        <taxon>Craniata</taxon>
        <taxon>Vertebrata</taxon>
        <taxon>Euteleostomi</taxon>
        <taxon>Actinopterygii</taxon>
        <taxon>Neopterygii</taxon>
        <taxon>Teleostei</taxon>
        <taxon>Neoteleostei</taxon>
        <taxon>Acanthomorphata</taxon>
        <taxon>Syngnathiaria</taxon>
        <taxon>Syngnathiformes</taxon>
        <taxon>Syngnathoidei</taxon>
        <taxon>Syngnathidae</taxon>
        <taxon>Hippocampus</taxon>
    </lineage>
</organism>
<dbReference type="Proteomes" id="UP000264820">
    <property type="component" value="Unplaced"/>
</dbReference>
<evidence type="ECO:0000313" key="3">
    <source>
        <dbReference type="Proteomes" id="UP000264820"/>
    </source>
</evidence>
<dbReference type="STRING" id="109280.ENSHCOP00000016518"/>
<dbReference type="AlphaFoldDB" id="A0A3Q2YGF1"/>
<dbReference type="InterPro" id="IPR011993">
    <property type="entry name" value="PH-like_dom_sf"/>
</dbReference>
<dbReference type="SUPFAM" id="SSF50156">
    <property type="entry name" value="PDZ domain-like"/>
    <property type="match status" value="1"/>
</dbReference>
<dbReference type="GeneTree" id="ENSGT00940000167259"/>
<dbReference type="Pfam" id="PF02759">
    <property type="entry name" value="RUN"/>
    <property type="match status" value="1"/>
</dbReference>
<accession>A0A3Q2YGF1</accession>
<dbReference type="SUPFAM" id="SSF50729">
    <property type="entry name" value="PH domain-like"/>
    <property type="match status" value="1"/>
</dbReference>
<dbReference type="Gene3D" id="1.20.58.900">
    <property type="match status" value="1"/>
</dbReference>
<reference evidence="2" key="2">
    <citation type="submission" date="2025-09" db="UniProtKB">
        <authorList>
            <consortium name="Ensembl"/>
        </authorList>
    </citation>
    <scope>IDENTIFICATION</scope>
</reference>
<dbReference type="OMA" id="GFQRTHF"/>
<evidence type="ECO:0000313" key="2">
    <source>
        <dbReference type="Ensembl" id="ENSHCOP00000016518.1"/>
    </source>
</evidence>
<feature type="domain" description="RUN" evidence="1">
    <location>
        <begin position="1"/>
        <end position="112"/>
    </location>
</feature>
<dbReference type="PROSITE" id="PS50826">
    <property type="entry name" value="RUN"/>
    <property type="match status" value="1"/>
</dbReference>
<dbReference type="PANTHER" id="PTHR46753:SF3">
    <property type="entry name" value="PDZ DOMAIN-CONTAINING PROTEIN"/>
    <property type="match status" value="1"/>
</dbReference>
<dbReference type="SUPFAM" id="SSF140741">
    <property type="entry name" value="RUN domain-like"/>
    <property type="match status" value="1"/>
</dbReference>
<dbReference type="Ensembl" id="ENSHCOT00000028501.1">
    <property type="protein sequence ID" value="ENSHCOP00000016518.1"/>
    <property type="gene ID" value="ENSHCOG00000020292.1"/>
</dbReference>
<evidence type="ECO:0000259" key="1">
    <source>
        <dbReference type="PROSITE" id="PS50826"/>
    </source>
</evidence>
<name>A0A3Q2YGF1_HIPCM</name>
<dbReference type="Gene3D" id="2.30.29.30">
    <property type="entry name" value="Pleckstrin-homology domain (PH domain)/Phosphotyrosine-binding domain (PTB)"/>
    <property type="match status" value="1"/>
</dbReference>
<keyword evidence="3" id="KW-1185">Reference proteome</keyword>
<dbReference type="InterPro" id="IPR037213">
    <property type="entry name" value="Run_dom_sf"/>
</dbReference>
<proteinExistence type="predicted"/>
<sequence>PVLNLVHRDYWQCFEQLPRKDTCGLCTVAWAVEQTKTCRKLISAQGRGRYLLRLALSRKTLPQFVTHVLHTPRVLEWYSETFSILRNEEFLPFMSLLLVLSQMEFKLDMEQNCSFLDESWLLPVCEIYEVVPCRQVGMVLYLNGRVFLLDMVSGGQAHVDQFISRGDVIDEINGICLRNSRNGQAGVVLSRLKGCFLSIRVVRWRARDGTVYRPLVKLLRALRIENPWLQLGPAPCQQPAANDQRTPPPTQCLVEGIAYIVQFLGDKNIGVFGTKKVLPHAISHVLQQNQPSKEVLLDLQETHVTCTESSSNLMVCQHHYPDISCVGRYPQPDYTILGFCVTNFNCVVLKAASSKECDDIICRITGFRHTEWFV</sequence>
<dbReference type="InterPro" id="IPR036034">
    <property type="entry name" value="PDZ_sf"/>
</dbReference>
<reference evidence="2" key="1">
    <citation type="submission" date="2025-08" db="UniProtKB">
        <authorList>
            <consortium name="Ensembl"/>
        </authorList>
    </citation>
    <scope>IDENTIFICATION</scope>
</reference>
<protein>
    <submittedName>
        <fullName evidence="2">Si:ch211-250n8.1</fullName>
    </submittedName>
</protein>
<dbReference type="PANTHER" id="PTHR46753">
    <property type="entry name" value="FYVE AND COILED-COIL DOMAIN-CONTAINING PROTEIN 1"/>
    <property type="match status" value="1"/>
</dbReference>
<dbReference type="InterPro" id="IPR004012">
    <property type="entry name" value="Run_dom"/>
</dbReference>